<dbReference type="EC" id="4.2.99.18" evidence="2"/>
<gene>
    <name evidence="17" type="ORF">EH165_13145</name>
</gene>
<dbReference type="PANTHER" id="PTHR42697:SF1">
    <property type="entry name" value="ENDONUCLEASE 8"/>
    <property type="match status" value="1"/>
</dbReference>
<evidence type="ECO:0000256" key="1">
    <source>
        <dbReference type="ARBA" id="ARBA00009409"/>
    </source>
</evidence>
<evidence type="ECO:0000256" key="10">
    <source>
        <dbReference type="ARBA" id="ARBA00023239"/>
    </source>
</evidence>
<evidence type="ECO:0000256" key="8">
    <source>
        <dbReference type="ARBA" id="ARBA00023125"/>
    </source>
</evidence>
<dbReference type="GO" id="GO:0000703">
    <property type="term" value="F:oxidized pyrimidine nucleobase lesion DNA N-glycosylase activity"/>
    <property type="evidence" value="ECO:0007669"/>
    <property type="project" value="TreeGrafter"/>
</dbReference>
<dbReference type="OrthoDB" id="9800855at2"/>
<dbReference type="EMBL" id="CP034170">
    <property type="protein sequence ID" value="AZI58945.1"/>
    <property type="molecule type" value="Genomic_DNA"/>
</dbReference>
<evidence type="ECO:0000313" key="18">
    <source>
        <dbReference type="Proteomes" id="UP000268084"/>
    </source>
</evidence>
<dbReference type="InterPro" id="IPR012319">
    <property type="entry name" value="FPG_cat"/>
</dbReference>
<dbReference type="RefSeq" id="WP_124799849.1">
    <property type="nucleotide sequence ID" value="NZ_CP034170.1"/>
</dbReference>
<evidence type="ECO:0000259" key="15">
    <source>
        <dbReference type="PROSITE" id="PS51066"/>
    </source>
</evidence>
<dbReference type="GO" id="GO:0008270">
    <property type="term" value="F:zinc ion binding"/>
    <property type="evidence" value="ECO:0007669"/>
    <property type="project" value="UniProtKB-KW"/>
</dbReference>
<feature type="domain" description="FPG-type" evidence="15">
    <location>
        <begin position="243"/>
        <end position="289"/>
    </location>
</feature>
<dbReference type="InterPro" id="IPR044090">
    <property type="entry name" value="Nei2_N"/>
</dbReference>
<evidence type="ECO:0000256" key="2">
    <source>
        <dbReference type="ARBA" id="ARBA00012720"/>
    </source>
</evidence>
<evidence type="ECO:0000256" key="5">
    <source>
        <dbReference type="ARBA" id="ARBA00022771"/>
    </source>
</evidence>
<keyword evidence="3" id="KW-0479">Metal-binding</keyword>
<protein>
    <recommendedName>
        <fullName evidence="2">DNA-(apurinic or apyrimidinic site) lyase</fullName>
        <ecNumber evidence="2">4.2.99.18</ecNumber>
    </recommendedName>
</protein>
<evidence type="ECO:0000256" key="4">
    <source>
        <dbReference type="ARBA" id="ARBA00022763"/>
    </source>
</evidence>
<dbReference type="Gene3D" id="3.20.190.10">
    <property type="entry name" value="MutM-like, N-terminal"/>
    <property type="match status" value="1"/>
</dbReference>
<sequence>MPEGDTVRRTADRLNQGLAGRELTRSDLRWPTLGDVDLVGRTVLEVDAHGKQILTRIAAGQGSARIPSASAQPLTLRTHLRMDGSWNLYRTGSKPWPPGTQASVRAAMANAEWTAVGVWLGMMDLVPTSAESTLIGHLGPDILAADFADPAADFGVTLALERIQQTPHETIGAALLEQRNLAGIGTFYMAEALFLKGISPWLPVSQVPDVAAVVERARILLASNVVRAVQTTTGNSRPGQQQWVHARSGKPCRRCGTTIRVAGIVVGDPNRINAAPITRTGFYCPSCQPGPTPTDDGKPQRPLGSAPKTNVAGKPAQYRRR</sequence>
<keyword evidence="18" id="KW-1185">Reference proteome</keyword>
<proteinExistence type="inferred from homology"/>
<evidence type="ECO:0000256" key="14">
    <source>
        <dbReference type="SAM" id="MobiDB-lite"/>
    </source>
</evidence>
<evidence type="ECO:0000259" key="16">
    <source>
        <dbReference type="PROSITE" id="PS51068"/>
    </source>
</evidence>
<keyword evidence="10" id="KW-0456">Lyase</keyword>
<evidence type="ECO:0000256" key="11">
    <source>
        <dbReference type="ARBA" id="ARBA00023268"/>
    </source>
</evidence>
<keyword evidence="8" id="KW-0238">DNA-binding</keyword>
<reference evidence="17 18" key="2">
    <citation type="submission" date="2018-12" db="EMBL/GenBank/DDBJ databases">
        <title>Nakamurella antarcticus sp. nov., isolated from Antarctica South Shetland Islands soil.</title>
        <authorList>
            <person name="Peng F."/>
        </authorList>
    </citation>
    <scope>NUCLEOTIDE SEQUENCE [LARGE SCALE GENOMIC DNA]</scope>
    <source>
        <strain evidence="17 18">S14-144</strain>
    </source>
</reference>
<keyword evidence="12" id="KW-0326">Glycosidase</keyword>
<dbReference type="InterPro" id="IPR035937">
    <property type="entry name" value="FPG_N"/>
</dbReference>
<keyword evidence="6" id="KW-0378">Hydrolase</keyword>
<dbReference type="PANTHER" id="PTHR42697">
    <property type="entry name" value="ENDONUCLEASE 8"/>
    <property type="match status" value="1"/>
</dbReference>
<name>A0A3G8ZQ62_9ACTN</name>
<evidence type="ECO:0000256" key="3">
    <source>
        <dbReference type="ARBA" id="ARBA00022723"/>
    </source>
</evidence>
<dbReference type="AlphaFoldDB" id="A0A3G8ZQ62"/>
<dbReference type="InterPro" id="IPR000214">
    <property type="entry name" value="Znf_DNA_glyclase/AP_lyase"/>
</dbReference>
<dbReference type="GO" id="GO:0003684">
    <property type="term" value="F:damaged DNA binding"/>
    <property type="evidence" value="ECO:0007669"/>
    <property type="project" value="InterPro"/>
</dbReference>
<feature type="region of interest" description="Disordered" evidence="14">
    <location>
        <begin position="286"/>
        <end position="321"/>
    </location>
</feature>
<dbReference type="SMART" id="SM01232">
    <property type="entry name" value="H2TH"/>
    <property type="match status" value="1"/>
</dbReference>
<feature type="domain" description="Formamidopyrimidine-DNA glycosylase catalytic" evidence="16">
    <location>
        <begin position="2"/>
        <end position="93"/>
    </location>
</feature>
<dbReference type="InterPro" id="IPR015886">
    <property type="entry name" value="H2TH_FPG"/>
</dbReference>
<accession>A0A3G8ZQ62</accession>
<keyword evidence="9" id="KW-0234">DNA repair</keyword>
<evidence type="ECO:0000256" key="9">
    <source>
        <dbReference type="ARBA" id="ARBA00023204"/>
    </source>
</evidence>
<keyword evidence="5 13" id="KW-0863">Zinc-finger</keyword>
<dbReference type="Gene3D" id="1.10.8.50">
    <property type="match status" value="1"/>
</dbReference>
<dbReference type="CDD" id="cd08971">
    <property type="entry name" value="AcNei2_N"/>
    <property type="match status" value="1"/>
</dbReference>
<evidence type="ECO:0000256" key="13">
    <source>
        <dbReference type="PROSITE-ProRule" id="PRU00391"/>
    </source>
</evidence>
<reference evidence="17 18" key="1">
    <citation type="submission" date="2018-11" db="EMBL/GenBank/DDBJ databases">
        <authorList>
            <person name="Da X."/>
        </authorList>
    </citation>
    <scope>NUCLEOTIDE SEQUENCE [LARGE SCALE GENOMIC DNA]</scope>
    <source>
        <strain evidence="17 18">S14-144</strain>
    </source>
</reference>
<keyword evidence="7" id="KW-0862">Zinc</keyword>
<dbReference type="Pfam" id="PF01149">
    <property type="entry name" value="Fapy_DNA_glyco"/>
    <property type="match status" value="1"/>
</dbReference>
<dbReference type="SUPFAM" id="SSF81624">
    <property type="entry name" value="N-terminal domain of MutM-like DNA repair proteins"/>
    <property type="match status" value="1"/>
</dbReference>
<dbReference type="SUPFAM" id="SSF57716">
    <property type="entry name" value="Glucocorticoid receptor-like (DNA-binding domain)"/>
    <property type="match status" value="1"/>
</dbReference>
<keyword evidence="11" id="KW-0511">Multifunctional enzyme</keyword>
<dbReference type="InterPro" id="IPR010979">
    <property type="entry name" value="Ribosomal_uS13-like_H2TH"/>
</dbReference>
<dbReference type="SUPFAM" id="SSF46946">
    <property type="entry name" value="S13-like H2TH domain"/>
    <property type="match status" value="1"/>
</dbReference>
<dbReference type="SMART" id="SM00898">
    <property type="entry name" value="Fapy_DNA_glyco"/>
    <property type="match status" value="1"/>
</dbReference>
<dbReference type="PROSITE" id="PS51066">
    <property type="entry name" value="ZF_FPG_2"/>
    <property type="match status" value="1"/>
</dbReference>
<dbReference type="Proteomes" id="UP000268084">
    <property type="component" value="Chromosome"/>
</dbReference>
<organism evidence="17 18">
    <name type="scientific">Nakamurella antarctica</name>
    <dbReference type="NCBI Taxonomy" id="1902245"/>
    <lineage>
        <taxon>Bacteria</taxon>
        <taxon>Bacillati</taxon>
        <taxon>Actinomycetota</taxon>
        <taxon>Actinomycetes</taxon>
        <taxon>Nakamurellales</taxon>
        <taxon>Nakamurellaceae</taxon>
        <taxon>Nakamurella</taxon>
    </lineage>
</organism>
<dbReference type="PROSITE" id="PS51068">
    <property type="entry name" value="FPG_CAT"/>
    <property type="match status" value="1"/>
</dbReference>
<evidence type="ECO:0000256" key="12">
    <source>
        <dbReference type="ARBA" id="ARBA00023295"/>
    </source>
</evidence>
<evidence type="ECO:0000256" key="6">
    <source>
        <dbReference type="ARBA" id="ARBA00022801"/>
    </source>
</evidence>
<evidence type="ECO:0000313" key="17">
    <source>
        <dbReference type="EMBL" id="AZI58945.1"/>
    </source>
</evidence>
<dbReference type="GO" id="GO:0006284">
    <property type="term" value="P:base-excision repair"/>
    <property type="evidence" value="ECO:0007669"/>
    <property type="project" value="InterPro"/>
</dbReference>
<comment type="similarity">
    <text evidence="1">Belongs to the FPG family.</text>
</comment>
<keyword evidence="4" id="KW-0227">DNA damage</keyword>
<dbReference type="GO" id="GO:0140078">
    <property type="term" value="F:class I DNA-(apurinic or apyrimidinic site) endonuclease activity"/>
    <property type="evidence" value="ECO:0007669"/>
    <property type="project" value="UniProtKB-EC"/>
</dbReference>
<evidence type="ECO:0000256" key="7">
    <source>
        <dbReference type="ARBA" id="ARBA00022833"/>
    </source>
</evidence>
<dbReference type="KEGG" id="nak:EH165_13145"/>